<evidence type="ECO:0000313" key="2">
    <source>
        <dbReference type="Proteomes" id="UP000284868"/>
    </source>
</evidence>
<sequence length="62" mass="7164">MEYLYHYTNVSSLALILKNKTIRLNSLLNMDDADEVVTKNNEYLGKYCFVSSWTDLADESIP</sequence>
<proteinExistence type="predicted"/>
<dbReference type="RefSeq" id="WP_118365304.1">
    <property type="nucleotide sequence ID" value="NZ_QRPK01000007.1"/>
</dbReference>
<dbReference type="EMBL" id="QRPK01000007">
    <property type="protein sequence ID" value="RHM14500.1"/>
    <property type="molecule type" value="Genomic_DNA"/>
</dbReference>
<accession>A0A415PP40</accession>
<gene>
    <name evidence="1" type="ORF">DWZ83_02405</name>
</gene>
<name>A0A415PP40_9FIRM</name>
<dbReference type="OrthoDB" id="1234596at2"/>
<keyword evidence="2" id="KW-1185">Reference proteome</keyword>
<evidence type="ECO:0000313" key="1">
    <source>
        <dbReference type="EMBL" id="RHM14500.1"/>
    </source>
</evidence>
<organism evidence="1 2">
    <name type="scientific">Amedibacillus dolichus</name>
    <dbReference type="NCBI Taxonomy" id="31971"/>
    <lineage>
        <taxon>Bacteria</taxon>
        <taxon>Bacillati</taxon>
        <taxon>Bacillota</taxon>
        <taxon>Erysipelotrichia</taxon>
        <taxon>Erysipelotrichales</taxon>
        <taxon>Erysipelotrichaceae</taxon>
        <taxon>Amedibacillus</taxon>
    </lineage>
</organism>
<dbReference type="AlphaFoldDB" id="A0A415PP40"/>
<reference evidence="1 2" key="1">
    <citation type="submission" date="2018-08" db="EMBL/GenBank/DDBJ databases">
        <title>A genome reference for cultivated species of the human gut microbiota.</title>
        <authorList>
            <person name="Zou Y."/>
            <person name="Xue W."/>
            <person name="Luo G."/>
        </authorList>
    </citation>
    <scope>NUCLEOTIDE SEQUENCE [LARGE SCALE GENOMIC DNA]</scope>
    <source>
        <strain evidence="1 2">AF35-6BH</strain>
    </source>
</reference>
<dbReference type="Proteomes" id="UP000284868">
    <property type="component" value="Unassembled WGS sequence"/>
</dbReference>
<comment type="caution">
    <text evidence="1">The sequence shown here is derived from an EMBL/GenBank/DDBJ whole genome shotgun (WGS) entry which is preliminary data.</text>
</comment>
<protein>
    <submittedName>
        <fullName evidence="1">Uncharacterized protein</fullName>
    </submittedName>
</protein>